<reference evidence="4" key="1">
    <citation type="submission" date="2024-07" db="EMBL/GenBank/DDBJ databases">
        <authorList>
            <person name="Li X.-J."/>
            <person name="Wang X."/>
        </authorList>
    </citation>
    <scope>NUCLEOTIDE SEQUENCE</scope>
    <source>
        <strain evidence="4">HSP-334</strain>
    </source>
</reference>
<dbReference type="AlphaFoldDB" id="A0AB39VER7"/>
<feature type="region of interest" description="Disordered" evidence="2">
    <location>
        <begin position="1"/>
        <end position="24"/>
    </location>
</feature>
<dbReference type="RefSeq" id="WP_369710612.1">
    <property type="nucleotide sequence ID" value="NZ_CP165644.1"/>
</dbReference>
<accession>A0AB39VER7</accession>
<protein>
    <submittedName>
        <fullName evidence="4">Uncharacterized protein</fullName>
    </submittedName>
</protein>
<name>A0AB39VER7_9FUSO</name>
<keyword evidence="3" id="KW-1133">Transmembrane helix</keyword>
<dbReference type="KEGG" id="lrug:AB8B22_07275"/>
<keyword evidence="3" id="KW-0472">Membrane</keyword>
<feature type="transmembrane region" description="Helical" evidence="3">
    <location>
        <begin position="445"/>
        <end position="463"/>
    </location>
</feature>
<feature type="coiled-coil region" evidence="1">
    <location>
        <begin position="402"/>
        <end position="436"/>
    </location>
</feature>
<proteinExistence type="predicted"/>
<dbReference type="EMBL" id="CP165644">
    <property type="protein sequence ID" value="XDU66217.1"/>
    <property type="molecule type" value="Genomic_DNA"/>
</dbReference>
<gene>
    <name evidence="4" type="ORF">AB8B22_07275</name>
</gene>
<feature type="transmembrane region" description="Helical" evidence="3">
    <location>
        <begin position="469"/>
        <end position="490"/>
    </location>
</feature>
<organism evidence="4">
    <name type="scientific">Leptotrichia rugosa</name>
    <dbReference type="NCBI Taxonomy" id="3239302"/>
    <lineage>
        <taxon>Bacteria</taxon>
        <taxon>Fusobacteriati</taxon>
        <taxon>Fusobacteriota</taxon>
        <taxon>Fusobacteriia</taxon>
        <taxon>Fusobacteriales</taxon>
        <taxon>Leptotrichiaceae</taxon>
        <taxon>Leptotrichia</taxon>
    </lineage>
</organism>
<evidence type="ECO:0000313" key="4">
    <source>
        <dbReference type="EMBL" id="XDU66217.1"/>
    </source>
</evidence>
<sequence>MENHKKEEMDTEKSKNSEESEKQEQREKLISTHIFILPFKILNPDNIDRIELLLKEKEKWEDCKINPDVEKYLNKYAKEALFSNYGDSGNDDKVIEKIYKDIQKGIYKIYFEHNDKEAEKSFKKEYLLEIEDIKLKCFDTNIGTLSFILNNRKYKEIEDILYINNLGRKLYRAYTREECPKISLYDTNRREIVSQDIYSADIVKKTEKLKNNIISYFLKTEDIEIILDDRMFVMSHYISEPKKEKGIEDFFFEEKQIDEWRKSKNWYKYIFIDTGDPMCQDEKMMEELLENSTYVRWKDYKTLYGISRYSFSAWSSSDFINNHMKNHYFQLVSLVVAQKATIISLNEKMNNLINRIINGKDNETYESNEETKEYLTYLSKMHFSEITQQEQGIELYDFFQKKMRIKELLEELDLKIKTLNKKLERDSDKRDEEREKENQSKIERFGILFAIVGLFAGGIFEISFEGKSILEIATMVILIVCVVIFSKPLINYSEFPKYLKEVCDSWKGKKNDRKE</sequence>
<keyword evidence="1" id="KW-0175">Coiled coil</keyword>
<keyword evidence="3" id="KW-0812">Transmembrane</keyword>
<evidence type="ECO:0000256" key="1">
    <source>
        <dbReference type="SAM" id="Coils"/>
    </source>
</evidence>
<evidence type="ECO:0000256" key="3">
    <source>
        <dbReference type="SAM" id="Phobius"/>
    </source>
</evidence>
<evidence type="ECO:0000256" key="2">
    <source>
        <dbReference type="SAM" id="MobiDB-lite"/>
    </source>
</evidence>